<evidence type="ECO:0000313" key="4">
    <source>
        <dbReference type="EMBL" id="MBA1144694.1"/>
    </source>
</evidence>
<evidence type="ECO:0000313" key="5">
    <source>
        <dbReference type="Proteomes" id="UP000558284"/>
    </source>
</evidence>
<protein>
    <submittedName>
        <fullName evidence="4">Gfo/Idh/MocA family oxidoreductase</fullName>
    </submittedName>
</protein>
<dbReference type="PANTHER" id="PTHR43818">
    <property type="entry name" value="BCDNA.GH03377"/>
    <property type="match status" value="1"/>
</dbReference>
<feature type="domain" description="GFO/IDH/MocA-like oxidoreductase" evidence="3">
    <location>
        <begin position="140"/>
        <end position="287"/>
    </location>
</feature>
<dbReference type="InterPro" id="IPR055170">
    <property type="entry name" value="GFO_IDH_MocA-like_dom"/>
</dbReference>
<dbReference type="InterPro" id="IPR000683">
    <property type="entry name" value="Gfo/Idh/MocA-like_OxRdtase_N"/>
</dbReference>
<dbReference type="Gene3D" id="3.30.360.10">
    <property type="entry name" value="Dihydrodipicolinate Reductase, domain 2"/>
    <property type="match status" value="1"/>
</dbReference>
<dbReference type="GO" id="GO:0016491">
    <property type="term" value="F:oxidoreductase activity"/>
    <property type="evidence" value="ECO:0007669"/>
    <property type="project" value="UniProtKB-KW"/>
</dbReference>
<evidence type="ECO:0000256" key="1">
    <source>
        <dbReference type="ARBA" id="ARBA00023002"/>
    </source>
</evidence>
<dbReference type="InterPro" id="IPR036291">
    <property type="entry name" value="NAD(P)-bd_dom_sf"/>
</dbReference>
<dbReference type="Pfam" id="PF01408">
    <property type="entry name" value="GFO_IDH_MocA"/>
    <property type="match status" value="1"/>
</dbReference>
<sequence>MKQVVVAVLGACGWMGRVHSNAYAAMMRQFPRLGAEVVIKWLVDDNEAGAHEAARLLGVARVGRDWREAVADPDVDLIDICLPDALHFEVAKAALQNGKHVYCEKPFTDTGAEADELVALAQRTGVITRVGHSFPVNPVHQLAREIIRSGEIGDITMFRGTQHVDSHGDPRAPFIWRLDGELARTGIVGDTGSHVFSFMDYLIGEVDELVAHCPIVFGERPDVPGATYGGQAPALETGRTRKVTNPDAGFLICRFKGGAIGTIDFSRIATGKRFTQRYEIYGTKGSITYDYDQITRLNLFKLSDTPGQQGFRAIDVGPEHADYRSFLPLPNFGLGYNEIKMLEASKVIASIVSGAPAWPTFGDAKRIVALVDACMASHASRQWETVRN</sequence>
<proteinExistence type="predicted"/>
<dbReference type="Pfam" id="PF22725">
    <property type="entry name" value="GFO_IDH_MocA_C3"/>
    <property type="match status" value="1"/>
</dbReference>
<dbReference type="Gene3D" id="3.40.50.720">
    <property type="entry name" value="NAD(P)-binding Rossmann-like Domain"/>
    <property type="match status" value="1"/>
</dbReference>
<dbReference type="PANTHER" id="PTHR43818:SF11">
    <property type="entry name" value="BCDNA.GH03377"/>
    <property type="match status" value="1"/>
</dbReference>
<dbReference type="SUPFAM" id="SSF55347">
    <property type="entry name" value="Glyceraldehyde-3-phosphate dehydrogenase-like, C-terminal domain"/>
    <property type="match status" value="1"/>
</dbReference>
<dbReference type="SUPFAM" id="SSF51735">
    <property type="entry name" value="NAD(P)-binding Rossmann-fold domains"/>
    <property type="match status" value="1"/>
</dbReference>
<dbReference type="InterPro" id="IPR050463">
    <property type="entry name" value="Gfo/Idh/MocA_oxidrdct_glycsds"/>
</dbReference>
<accession>A0A838BGS8</accession>
<gene>
    <name evidence="4" type="ORF">H0241_31305</name>
</gene>
<dbReference type="Proteomes" id="UP000558284">
    <property type="component" value="Unassembled WGS sequence"/>
</dbReference>
<keyword evidence="1" id="KW-0560">Oxidoreductase</keyword>
<reference evidence="4 5" key="1">
    <citation type="submission" date="2020-07" db="EMBL/GenBank/DDBJ databases">
        <title>Definition of the novel symbiovar canariense within Mesorhizobium novociceri, a new species of genus Mesorhizobium nodulating Cicer canariense in the Caldera de Taburiente National Park (La Palma, Canary Islands).</title>
        <authorList>
            <person name="Leon-Barrios M."/>
            <person name="Perez-Yepez J."/>
            <person name="Flores-Felix J.D."/>
            <person name="Ramirez-Baena M.H."/>
            <person name="Pulido-Suarez L."/>
            <person name="Igual J.M."/>
            <person name="Velazquez E."/>
            <person name="Peix A."/>
        </authorList>
    </citation>
    <scope>NUCLEOTIDE SEQUENCE [LARGE SCALE GENOMIC DNA]</scope>
    <source>
        <strain evidence="4 5">CCANP35</strain>
    </source>
</reference>
<name>A0A838BGS8_9HYPH</name>
<evidence type="ECO:0000259" key="2">
    <source>
        <dbReference type="Pfam" id="PF01408"/>
    </source>
</evidence>
<feature type="domain" description="Gfo/Idh/MocA-like oxidoreductase N-terminal" evidence="2">
    <location>
        <begin position="6"/>
        <end position="132"/>
    </location>
</feature>
<comment type="caution">
    <text evidence="4">The sequence shown here is derived from an EMBL/GenBank/DDBJ whole genome shotgun (WGS) entry which is preliminary data.</text>
</comment>
<organism evidence="4 5">
    <name type="scientific">Mesorhizobium neociceri</name>
    <dbReference type="NCBI Taxonomy" id="1307853"/>
    <lineage>
        <taxon>Bacteria</taxon>
        <taxon>Pseudomonadati</taxon>
        <taxon>Pseudomonadota</taxon>
        <taxon>Alphaproteobacteria</taxon>
        <taxon>Hyphomicrobiales</taxon>
        <taxon>Phyllobacteriaceae</taxon>
        <taxon>Mesorhizobium</taxon>
    </lineage>
</organism>
<dbReference type="EMBL" id="JACDTY010000026">
    <property type="protein sequence ID" value="MBA1144694.1"/>
    <property type="molecule type" value="Genomic_DNA"/>
</dbReference>
<dbReference type="AlphaFoldDB" id="A0A838BGS8"/>
<keyword evidence="5" id="KW-1185">Reference proteome</keyword>
<dbReference type="RefSeq" id="WP_181061650.1">
    <property type="nucleotide sequence ID" value="NZ_JACDTY010000026.1"/>
</dbReference>
<dbReference type="GO" id="GO:0000166">
    <property type="term" value="F:nucleotide binding"/>
    <property type="evidence" value="ECO:0007669"/>
    <property type="project" value="InterPro"/>
</dbReference>
<evidence type="ECO:0000259" key="3">
    <source>
        <dbReference type="Pfam" id="PF22725"/>
    </source>
</evidence>